<dbReference type="Proteomes" id="UP000675881">
    <property type="component" value="Chromosome 5"/>
</dbReference>
<organism evidence="2 3">
    <name type="scientific">Lepeophtheirus salmonis</name>
    <name type="common">Salmon louse</name>
    <name type="synonym">Caligus salmonis</name>
    <dbReference type="NCBI Taxonomy" id="72036"/>
    <lineage>
        <taxon>Eukaryota</taxon>
        <taxon>Metazoa</taxon>
        <taxon>Ecdysozoa</taxon>
        <taxon>Arthropoda</taxon>
        <taxon>Crustacea</taxon>
        <taxon>Multicrustacea</taxon>
        <taxon>Hexanauplia</taxon>
        <taxon>Copepoda</taxon>
        <taxon>Siphonostomatoida</taxon>
        <taxon>Caligidae</taxon>
        <taxon>Lepeophtheirus</taxon>
    </lineage>
</organism>
<feature type="region of interest" description="Disordered" evidence="1">
    <location>
        <begin position="204"/>
        <end position="266"/>
    </location>
</feature>
<protein>
    <submittedName>
        <fullName evidence="2">(salmon louse) hypothetical protein</fullName>
    </submittedName>
</protein>
<feature type="compositionally biased region" description="Low complexity" evidence="1">
    <location>
        <begin position="233"/>
        <end position="253"/>
    </location>
</feature>
<feature type="region of interest" description="Disordered" evidence="1">
    <location>
        <begin position="1"/>
        <end position="28"/>
    </location>
</feature>
<sequence length="266" mass="29850">MTQSLIEDSPSGTSTSFLEIASKKQNSKERIKINVTDRTGMSPSYSWYLNQDFSSNDDFEPEDEIVWIRRESPRRFSDTEEGQEFGILSQAPQNGRRANMNNFGQTFPSPSRKNSEALMNSGLAVRKTKGSSSRMISSSPISSRAVQTRDVAIYSPHWEERLNSNSDISIRGSTEYRRAEYIDFNTDEYVLESRRKILSPPLKKGLHYSSKIPKSRSPYESASSASVRKVTNSNRSNRSKISSSSSSSSSAIKSKSHSRNSNMSVP</sequence>
<evidence type="ECO:0000256" key="1">
    <source>
        <dbReference type="SAM" id="MobiDB-lite"/>
    </source>
</evidence>
<name>A0A7R8CVZ2_LEPSM</name>
<dbReference type="AlphaFoldDB" id="A0A7R8CVZ2"/>
<dbReference type="EMBL" id="HG994584">
    <property type="protein sequence ID" value="CAF2947844.1"/>
    <property type="molecule type" value="Genomic_DNA"/>
</dbReference>
<reference evidence="2" key="1">
    <citation type="submission" date="2021-02" db="EMBL/GenBank/DDBJ databases">
        <authorList>
            <person name="Bekaert M."/>
        </authorList>
    </citation>
    <scope>NUCLEOTIDE SEQUENCE</scope>
    <source>
        <strain evidence="2">IoA-00</strain>
    </source>
</reference>
<accession>A0A7R8CVZ2</accession>
<evidence type="ECO:0000313" key="3">
    <source>
        <dbReference type="Proteomes" id="UP000675881"/>
    </source>
</evidence>
<evidence type="ECO:0000313" key="2">
    <source>
        <dbReference type="EMBL" id="CAF2947844.1"/>
    </source>
</evidence>
<keyword evidence="3" id="KW-1185">Reference proteome</keyword>
<feature type="compositionally biased region" description="Polar residues" evidence="1">
    <location>
        <begin position="1"/>
        <end position="17"/>
    </location>
</feature>
<proteinExistence type="predicted"/>
<gene>
    <name evidence="2" type="ORF">LSAA_10474</name>
</gene>